<dbReference type="AlphaFoldDB" id="A3IJ19"/>
<organism evidence="1 2">
    <name type="scientific">Crocosphaera chwakensis CCY0110</name>
    <dbReference type="NCBI Taxonomy" id="391612"/>
    <lineage>
        <taxon>Bacteria</taxon>
        <taxon>Bacillati</taxon>
        <taxon>Cyanobacteriota</taxon>
        <taxon>Cyanophyceae</taxon>
        <taxon>Oscillatoriophycideae</taxon>
        <taxon>Chroococcales</taxon>
        <taxon>Aphanothecaceae</taxon>
        <taxon>Crocosphaera</taxon>
        <taxon>Crocosphaera chwakensis</taxon>
    </lineage>
</organism>
<evidence type="ECO:0000313" key="2">
    <source>
        <dbReference type="Proteomes" id="UP000003781"/>
    </source>
</evidence>
<proteinExistence type="predicted"/>
<reference evidence="1 2" key="1">
    <citation type="submission" date="2007-03" db="EMBL/GenBank/DDBJ databases">
        <authorList>
            <person name="Stal L."/>
            <person name="Ferriera S."/>
            <person name="Johnson J."/>
            <person name="Kravitz S."/>
            <person name="Beeson K."/>
            <person name="Sutton G."/>
            <person name="Rogers Y.-H."/>
            <person name="Friedman R."/>
            <person name="Frazier M."/>
            <person name="Venter J.C."/>
        </authorList>
    </citation>
    <scope>NUCLEOTIDE SEQUENCE [LARGE SCALE GENOMIC DNA]</scope>
    <source>
        <strain evidence="1 2">CCY0110</strain>
    </source>
</reference>
<comment type="caution">
    <text evidence="1">The sequence shown here is derived from an EMBL/GenBank/DDBJ whole genome shotgun (WGS) entry which is preliminary data.</text>
</comment>
<name>A3IJ19_9CHRO</name>
<dbReference type="EMBL" id="AAXW01000002">
    <property type="protein sequence ID" value="EAZ93801.1"/>
    <property type="molecule type" value="Genomic_DNA"/>
</dbReference>
<gene>
    <name evidence="1" type="ORF">CY0110_18437</name>
</gene>
<accession>A3IJ19</accession>
<protein>
    <submittedName>
        <fullName evidence="1">Uncharacterized protein</fullName>
    </submittedName>
</protein>
<sequence>MLIIEFYSTSLEIVVEELLFIKF</sequence>
<keyword evidence="2" id="KW-1185">Reference proteome</keyword>
<evidence type="ECO:0000313" key="1">
    <source>
        <dbReference type="EMBL" id="EAZ93801.1"/>
    </source>
</evidence>
<dbReference type="Proteomes" id="UP000003781">
    <property type="component" value="Unassembled WGS sequence"/>
</dbReference>